<keyword evidence="5" id="KW-0378">Hydrolase</keyword>
<organism evidence="9 10">
    <name type="scientific">Lacticaseibacillus paracasei subsp. paracasei Lpp122</name>
    <dbReference type="NCBI Taxonomy" id="1256218"/>
    <lineage>
        <taxon>Bacteria</taxon>
        <taxon>Bacillati</taxon>
        <taxon>Bacillota</taxon>
        <taxon>Bacilli</taxon>
        <taxon>Lactobacillales</taxon>
        <taxon>Lactobacillaceae</taxon>
        <taxon>Lacticaseibacillus</taxon>
    </lineage>
</organism>
<comment type="caution">
    <text evidence="9">The sequence shown here is derived from an EMBL/GenBank/DDBJ whole genome shotgun (WGS) entry which is preliminary data.</text>
</comment>
<accession>A0A8E0I2W9</accession>
<dbReference type="Pfam" id="PF00929">
    <property type="entry name" value="RNase_T"/>
    <property type="match status" value="1"/>
</dbReference>
<dbReference type="NCBIfam" id="TIGR00573">
    <property type="entry name" value="dnaq"/>
    <property type="match status" value="1"/>
</dbReference>
<dbReference type="SMART" id="SM00479">
    <property type="entry name" value="EXOIII"/>
    <property type="match status" value="1"/>
</dbReference>
<evidence type="ECO:0000259" key="8">
    <source>
        <dbReference type="SMART" id="SM00479"/>
    </source>
</evidence>
<keyword evidence="4" id="KW-0540">Nuclease</keyword>
<sequence length="301" mass="32979">MIVITLSKVPPSLRGVLTKWCQEVQTGVYVGRFSARIRDSLWERIQRDIGSGEATIVFNAKNELGYQFRTTRTDREVVDYDGLPLLLRKNTNPELVQLGFSNAAKFRKAKKFARGKPPTNATKVAEGVPFVALDIETTGLDAERDAIIAIGAVKGPSVNETEKFTTLVNPRRPLPSTVAKLTGLSAEELVANGISLSEAVQALRDFTGSLPLVGYNLRFDMGFLSAAGRETGLTSFGNQTFDLLPLVKKSSRFLDNYKLSTVLAHYQIDNEQPHHALSDATATMALADKLIKKGILTIGKR</sequence>
<dbReference type="GO" id="GO:0008408">
    <property type="term" value="F:3'-5' exonuclease activity"/>
    <property type="evidence" value="ECO:0007669"/>
    <property type="project" value="TreeGrafter"/>
</dbReference>
<dbReference type="GO" id="GO:0003677">
    <property type="term" value="F:DNA binding"/>
    <property type="evidence" value="ECO:0007669"/>
    <property type="project" value="InterPro"/>
</dbReference>
<dbReference type="GO" id="GO:0005829">
    <property type="term" value="C:cytosol"/>
    <property type="evidence" value="ECO:0007669"/>
    <property type="project" value="TreeGrafter"/>
</dbReference>
<keyword evidence="6" id="KW-0239">DNA-directed DNA polymerase</keyword>
<name>A0A8E0I2W9_LACPA</name>
<dbReference type="InterPro" id="IPR006054">
    <property type="entry name" value="DnaQ"/>
</dbReference>
<evidence type="ECO:0000313" key="10">
    <source>
        <dbReference type="Proteomes" id="UP000014281"/>
    </source>
</evidence>
<dbReference type="InterPro" id="IPR010152">
    <property type="entry name" value="CRISPR-assoc_prot_Cas2_sub"/>
</dbReference>
<dbReference type="FunFam" id="3.30.420.10:FF:000045">
    <property type="entry name" value="3'-5' exonuclease DinG"/>
    <property type="match status" value="1"/>
</dbReference>
<evidence type="ECO:0000256" key="6">
    <source>
        <dbReference type="ARBA" id="ARBA00022932"/>
    </source>
</evidence>
<dbReference type="InterPro" id="IPR013520">
    <property type="entry name" value="Ribonucl_H"/>
</dbReference>
<dbReference type="PANTHER" id="PTHR30231">
    <property type="entry name" value="DNA POLYMERASE III SUBUNIT EPSILON"/>
    <property type="match status" value="1"/>
</dbReference>
<dbReference type="GO" id="GO:0045004">
    <property type="term" value="P:DNA replication proofreading"/>
    <property type="evidence" value="ECO:0007669"/>
    <property type="project" value="TreeGrafter"/>
</dbReference>
<dbReference type="CDD" id="cd09755">
    <property type="entry name" value="Cas2_I-E"/>
    <property type="match status" value="1"/>
</dbReference>
<dbReference type="PANTHER" id="PTHR30231:SF41">
    <property type="entry name" value="DNA POLYMERASE III SUBUNIT EPSILON"/>
    <property type="match status" value="1"/>
</dbReference>
<dbReference type="AlphaFoldDB" id="A0A8E0I2W9"/>
<dbReference type="NCBIfam" id="TIGR01873">
    <property type="entry name" value="cas_CT1978"/>
    <property type="match status" value="1"/>
</dbReference>
<dbReference type="RefSeq" id="WP_011674076.1">
    <property type="nucleotide sequence ID" value="NZ_ANKW01000064.1"/>
</dbReference>
<keyword evidence="5" id="KW-0269">Exonuclease</keyword>
<evidence type="ECO:0000256" key="4">
    <source>
        <dbReference type="ARBA" id="ARBA00022722"/>
    </source>
</evidence>
<dbReference type="Pfam" id="PF09707">
    <property type="entry name" value="Cas_Cas2CT1978"/>
    <property type="match status" value="1"/>
</dbReference>
<keyword evidence="1" id="KW-0808">Transferase</keyword>
<dbReference type="EMBL" id="ANKW01000064">
    <property type="protein sequence ID" value="EPC16815.1"/>
    <property type="molecule type" value="Genomic_DNA"/>
</dbReference>
<dbReference type="InterPro" id="IPR012337">
    <property type="entry name" value="RNaseH-like_sf"/>
</dbReference>
<evidence type="ECO:0000256" key="1">
    <source>
        <dbReference type="ARBA" id="ARBA00022679"/>
    </source>
</evidence>
<keyword evidence="2" id="KW-0548">Nucleotidyltransferase</keyword>
<proteinExistence type="predicted"/>
<dbReference type="Gene3D" id="3.30.420.10">
    <property type="entry name" value="Ribonuclease H-like superfamily/Ribonuclease H"/>
    <property type="match status" value="1"/>
</dbReference>
<evidence type="ECO:0000256" key="5">
    <source>
        <dbReference type="ARBA" id="ARBA00022839"/>
    </source>
</evidence>
<evidence type="ECO:0000256" key="7">
    <source>
        <dbReference type="ARBA" id="ARBA00070925"/>
    </source>
</evidence>
<gene>
    <name evidence="9" type="ORF">Lpp122_2355</name>
</gene>
<keyword evidence="3" id="KW-0235">DNA replication</keyword>
<dbReference type="InterPro" id="IPR036397">
    <property type="entry name" value="RNaseH_sf"/>
</dbReference>
<dbReference type="GO" id="GO:0003887">
    <property type="term" value="F:DNA-directed DNA polymerase activity"/>
    <property type="evidence" value="ECO:0007669"/>
    <property type="project" value="UniProtKB-KW"/>
</dbReference>
<dbReference type="Gene3D" id="3.30.70.240">
    <property type="match status" value="1"/>
</dbReference>
<evidence type="ECO:0000256" key="3">
    <source>
        <dbReference type="ARBA" id="ARBA00022705"/>
    </source>
</evidence>
<feature type="domain" description="Exonuclease" evidence="8">
    <location>
        <begin position="129"/>
        <end position="296"/>
    </location>
</feature>
<evidence type="ECO:0000256" key="2">
    <source>
        <dbReference type="ARBA" id="ARBA00022695"/>
    </source>
</evidence>
<protein>
    <recommendedName>
        <fullName evidence="7">DNA polymerase III polC-type</fullName>
    </recommendedName>
</protein>
<dbReference type="SUPFAM" id="SSF53098">
    <property type="entry name" value="Ribonuclease H-like"/>
    <property type="match status" value="1"/>
</dbReference>
<reference evidence="9 10" key="1">
    <citation type="journal article" date="2013" name="PLoS ONE">
        <title>Lactobacillus paracasei comparative genomics: towards species pan-genome definition and exploitation of diversity.</title>
        <authorList>
            <person name="Smokvina T."/>
            <person name="Wels M."/>
            <person name="Polka J."/>
            <person name="Chervaux C."/>
            <person name="Brisse S."/>
            <person name="Boekhorst J."/>
            <person name="van Hylckama Vlieg J.E."/>
            <person name="Siezen R.J."/>
        </authorList>
    </citation>
    <scope>NUCLEOTIDE SEQUENCE [LARGE SCALE GENOMIC DNA]</scope>
    <source>
        <strain evidence="9 10">Lpp122</strain>
    </source>
</reference>
<evidence type="ECO:0000313" key="9">
    <source>
        <dbReference type="EMBL" id="EPC16815.1"/>
    </source>
</evidence>
<dbReference type="Proteomes" id="UP000014281">
    <property type="component" value="Unassembled WGS sequence"/>
</dbReference>
<dbReference type="CDD" id="cd06127">
    <property type="entry name" value="DEDDh"/>
    <property type="match status" value="1"/>
</dbReference>